<dbReference type="Pfam" id="PF10901">
    <property type="entry name" value="DUF2690"/>
    <property type="match status" value="1"/>
</dbReference>
<dbReference type="InterPro" id="IPR021224">
    <property type="entry name" value="DUF2690"/>
</dbReference>
<feature type="transmembrane region" description="Helical" evidence="1">
    <location>
        <begin position="148"/>
        <end position="170"/>
    </location>
</feature>
<accession>A0A1R0KD19</accession>
<evidence type="ECO:0000313" key="3">
    <source>
        <dbReference type="Proteomes" id="UP000187486"/>
    </source>
</evidence>
<gene>
    <name evidence="2" type="ORF">BS329_41595</name>
</gene>
<keyword evidence="1" id="KW-0812">Transmembrane</keyword>
<proteinExistence type="predicted"/>
<protein>
    <recommendedName>
        <fullName evidence="4">DUF2690 domain-containing protein</fullName>
    </recommendedName>
</protein>
<evidence type="ECO:0008006" key="4">
    <source>
        <dbReference type="Google" id="ProtNLM"/>
    </source>
</evidence>
<keyword evidence="1" id="KW-0472">Membrane</keyword>
<evidence type="ECO:0000313" key="2">
    <source>
        <dbReference type="EMBL" id="OLZ42787.1"/>
    </source>
</evidence>
<keyword evidence="1" id="KW-1133">Transmembrane helix</keyword>
<evidence type="ECO:0000256" key="1">
    <source>
        <dbReference type="SAM" id="Phobius"/>
    </source>
</evidence>
<sequence>MDLAGGSGRIEASVGGAAPRTALRGVSVGTDEGTPETVDSTEVFVEDLRRLRQSHGEPTWTAMARRASNRGAKASHGTLHNAVTTGRLPSELAVTAFVMALTNDRAQVARWLTRRAALVDTASGAEFDGASPVPVEKEAGFWRRRRRIVACVAAVLLSNTVTGLVVFQVARRDQPPTPIVTGEDPARTTCVDDAKIAAASDRNPAFLLEILFSSKCQAGWARATRRDQDGVGNTIDVVIYRRSEPDGGSRQSATEPDVQSAYTTLIVRTDPADRLCATGAITTDHARQVSPEPICT</sequence>
<name>A0A1R0KD19_9PSEU</name>
<dbReference type="AlphaFoldDB" id="A0A1R0KD19"/>
<dbReference type="Proteomes" id="UP000187486">
    <property type="component" value="Unassembled WGS sequence"/>
</dbReference>
<keyword evidence="3" id="KW-1185">Reference proteome</keyword>
<reference evidence="2 3" key="1">
    <citation type="submission" date="2016-01" db="EMBL/GenBank/DDBJ databases">
        <title>Amycolatopsis coloradensis genome sequencing and assembly.</title>
        <authorList>
            <person name="Mayilraj S."/>
        </authorList>
    </citation>
    <scope>NUCLEOTIDE SEQUENCE [LARGE SCALE GENOMIC DNA]</scope>
    <source>
        <strain evidence="2 3">DSM 44225</strain>
    </source>
</reference>
<comment type="caution">
    <text evidence="2">The sequence shown here is derived from an EMBL/GenBank/DDBJ whole genome shotgun (WGS) entry which is preliminary data.</text>
</comment>
<dbReference type="EMBL" id="MQUQ01000054">
    <property type="protein sequence ID" value="OLZ42787.1"/>
    <property type="molecule type" value="Genomic_DNA"/>
</dbReference>
<organism evidence="2 3">
    <name type="scientific">Amycolatopsis coloradensis</name>
    <dbReference type="NCBI Taxonomy" id="76021"/>
    <lineage>
        <taxon>Bacteria</taxon>
        <taxon>Bacillati</taxon>
        <taxon>Actinomycetota</taxon>
        <taxon>Actinomycetes</taxon>
        <taxon>Pseudonocardiales</taxon>
        <taxon>Pseudonocardiaceae</taxon>
        <taxon>Amycolatopsis</taxon>
    </lineage>
</organism>